<sequence>MQHSSPPPSPSPLSTHPNFSSRRPSVVSTLPPASILALSPRSQGSDEDDSLDIEIFQVDDILQSNNASGVLTTDESVDRSIDRSIDRTGAAKKISGNTETEIVQPHPEADSENIQRLGNTKMTTLEGEDYVVVEKVVTTATPECHPEEGLLIVGPGTASSGECPDFVLPKHHSRRSWTLQRSHRIRSSVGSTGEGGGEELGEGGSMLAEWFGRVMEKIAGGK</sequence>
<protein>
    <submittedName>
        <fullName evidence="2">Uncharacterized protein</fullName>
    </submittedName>
</protein>
<evidence type="ECO:0000313" key="2">
    <source>
        <dbReference type="EMBL" id="GMI21313.1"/>
    </source>
</evidence>
<evidence type="ECO:0000256" key="1">
    <source>
        <dbReference type="SAM" id="MobiDB-lite"/>
    </source>
</evidence>
<feature type="compositionally biased region" description="Pro residues" evidence="1">
    <location>
        <begin position="1"/>
        <end position="11"/>
    </location>
</feature>
<proteinExistence type="predicted"/>
<organism evidence="2 3">
    <name type="scientific">Triparma columacea</name>
    <dbReference type="NCBI Taxonomy" id="722753"/>
    <lineage>
        <taxon>Eukaryota</taxon>
        <taxon>Sar</taxon>
        <taxon>Stramenopiles</taxon>
        <taxon>Ochrophyta</taxon>
        <taxon>Bolidophyceae</taxon>
        <taxon>Parmales</taxon>
        <taxon>Triparmaceae</taxon>
        <taxon>Triparma</taxon>
    </lineage>
</organism>
<feature type="compositionally biased region" description="Polar residues" evidence="1">
    <location>
        <begin position="15"/>
        <end position="28"/>
    </location>
</feature>
<dbReference type="Proteomes" id="UP001165065">
    <property type="component" value="Unassembled WGS sequence"/>
</dbReference>
<gene>
    <name evidence="2" type="ORF">TrCOL_g2401</name>
</gene>
<keyword evidence="3" id="KW-1185">Reference proteome</keyword>
<feature type="region of interest" description="Disordered" evidence="1">
    <location>
        <begin position="1"/>
        <end position="32"/>
    </location>
</feature>
<comment type="caution">
    <text evidence="2">The sequence shown here is derived from an EMBL/GenBank/DDBJ whole genome shotgun (WGS) entry which is preliminary data.</text>
</comment>
<dbReference type="AlphaFoldDB" id="A0A9W7L197"/>
<accession>A0A9W7L197</accession>
<dbReference type="EMBL" id="BRYA01000528">
    <property type="protein sequence ID" value="GMI21313.1"/>
    <property type="molecule type" value="Genomic_DNA"/>
</dbReference>
<feature type="region of interest" description="Disordered" evidence="1">
    <location>
        <begin position="181"/>
        <end position="204"/>
    </location>
</feature>
<reference evidence="3" key="1">
    <citation type="journal article" date="2023" name="Commun. Biol.">
        <title>Genome analysis of Parmales, the sister group of diatoms, reveals the evolutionary specialization of diatoms from phago-mixotrophs to photoautotrophs.</title>
        <authorList>
            <person name="Ban H."/>
            <person name="Sato S."/>
            <person name="Yoshikawa S."/>
            <person name="Yamada K."/>
            <person name="Nakamura Y."/>
            <person name="Ichinomiya M."/>
            <person name="Sato N."/>
            <person name="Blanc-Mathieu R."/>
            <person name="Endo H."/>
            <person name="Kuwata A."/>
            <person name="Ogata H."/>
        </authorList>
    </citation>
    <scope>NUCLEOTIDE SEQUENCE [LARGE SCALE GENOMIC DNA]</scope>
</reference>
<name>A0A9W7L197_9STRA</name>
<evidence type="ECO:0000313" key="3">
    <source>
        <dbReference type="Proteomes" id="UP001165065"/>
    </source>
</evidence>